<gene>
    <name evidence="2" type="ORF">SAMN04488026_101284</name>
</gene>
<sequence length="160" mass="17813">MFAAMEQTAHPPQQRQISILAILIVAIATPATLALSYYQFTGDPTFRPLALTVERLVASGQGLEHMDVQGFVITGKSQRSRELAARFGQKLERAFYGKGLEANIRLHPEPTDGPTQIIFLTIGETHGPFQLHDAPQAVRIVSEAAKRQHDPQYVTREHSW</sequence>
<proteinExistence type="predicted"/>
<keyword evidence="3" id="KW-1185">Reference proteome</keyword>
<keyword evidence="1" id="KW-1133">Transmembrane helix</keyword>
<evidence type="ECO:0000313" key="2">
    <source>
        <dbReference type="EMBL" id="SDJ13077.1"/>
    </source>
</evidence>
<dbReference type="STRING" id="571298.SAMN04488026_101284"/>
<keyword evidence="1" id="KW-0472">Membrane</keyword>
<protein>
    <submittedName>
        <fullName evidence="2">Uncharacterized protein</fullName>
    </submittedName>
</protein>
<organism evidence="2 3">
    <name type="scientific">Aliiruegeria lutimaris</name>
    <dbReference type="NCBI Taxonomy" id="571298"/>
    <lineage>
        <taxon>Bacteria</taxon>
        <taxon>Pseudomonadati</taxon>
        <taxon>Pseudomonadota</taxon>
        <taxon>Alphaproteobacteria</taxon>
        <taxon>Rhodobacterales</taxon>
        <taxon>Roseobacteraceae</taxon>
        <taxon>Aliiruegeria</taxon>
    </lineage>
</organism>
<accession>A0A1G8R7Y9</accession>
<keyword evidence="1" id="KW-0812">Transmembrane</keyword>
<reference evidence="2 3" key="1">
    <citation type="submission" date="2016-10" db="EMBL/GenBank/DDBJ databases">
        <authorList>
            <person name="de Groot N.N."/>
        </authorList>
    </citation>
    <scope>NUCLEOTIDE SEQUENCE [LARGE SCALE GENOMIC DNA]</scope>
    <source>
        <strain evidence="2 3">DSM 25294</strain>
    </source>
</reference>
<evidence type="ECO:0000256" key="1">
    <source>
        <dbReference type="SAM" id="Phobius"/>
    </source>
</evidence>
<evidence type="ECO:0000313" key="3">
    <source>
        <dbReference type="Proteomes" id="UP000199382"/>
    </source>
</evidence>
<dbReference type="AlphaFoldDB" id="A0A1G8R7Y9"/>
<feature type="transmembrane region" description="Helical" evidence="1">
    <location>
        <begin position="20"/>
        <end position="40"/>
    </location>
</feature>
<dbReference type="Proteomes" id="UP000199382">
    <property type="component" value="Unassembled WGS sequence"/>
</dbReference>
<dbReference type="EMBL" id="FNEK01000012">
    <property type="protein sequence ID" value="SDJ13077.1"/>
    <property type="molecule type" value="Genomic_DNA"/>
</dbReference>
<name>A0A1G8R7Y9_9RHOB</name>